<accession>A0AAD8NXF9</accession>
<comment type="similarity">
    <text evidence="1">Belongs to the ARG7 family.</text>
</comment>
<name>A0AAD8NXF9_TARER</name>
<feature type="compositionally biased region" description="Basic and acidic residues" evidence="2">
    <location>
        <begin position="21"/>
        <end position="33"/>
    </location>
</feature>
<gene>
    <name evidence="3" type="ORF">QVD17_08112</name>
</gene>
<protein>
    <submittedName>
        <fullName evidence="3">Uncharacterized protein</fullName>
    </submittedName>
</protein>
<dbReference type="PANTHER" id="PTHR31374:SF15">
    <property type="entry name" value="AUXIN-RESPONSIVE PROTEIN SAUR32-LIKE"/>
    <property type="match status" value="1"/>
</dbReference>
<dbReference type="Proteomes" id="UP001229421">
    <property type="component" value="Unassembled WGS sequence"/>
</dbReference>
<evidence type="ECO:0000256" key="1">
    <source>
        <dbReference type="ARBA" id="ARBA00006974"/>
    </source>
</evidence>
<dbReference type="Pfam" id="PF02519">
    <property type="entry name" value="Auxin_inducible"/>
    <property type="match status" value="1"/>
</dbReference>
<dbReference type="EMBL" id="JAUHHV010000002">
    <property type="protein sequence ID" value="KAK1431625.1"/>
    <property type="molecule type" value="Genomic_DNA"/>
</dbReference>
<proteinExistence type="inferred from homology"/>
<reference evidence="3" key="1">
    <citation type="journal article" date="2023" name="bioRxiv">
        <title>Improved chromosome-level genome assembly for marigold (Tagetes erecta).</title>
        <authorList>
            <person name="Jiang F."/>
            <person name="Yuan L."/>
            <person name="Wang S."/>
            <person name="Wang H."/>
            <person name="Xu D."/>
            <person name="Wang A."/>
            <person name="Fan W."/>
        </authorList>
    </citation>
    <scope>NUCLEOTIDE SEQUENCE</scope>
    <source>
        <strain evidence="3">WSJ</strain>
        <tissue evidence="3">Leaf</tissue>
    </source>
</reference>
<evidence type="ECO:0000256" key="2">
    <source>
        <dbReference type="SAM" id="MobiDB-lite"/>
    </source>
</evidence>
<evidence type="ECO:0000313" key="3">
    <source>
        <dbReference type="EMBL" id="KAK1431625.1"/>
    </source>
</evidence>
<dbReference type="GO" id="GO:0009733">
    <property type="term" value="P:response to auxin"/>
    <property type="evidence" value="ECO:0007669"/>
    <property type="project" value="InterPro"/>
</dbReference>
<feature type="region of interest" description="Disordered" evidence="2">
    <location>
        <begin position="13"/>
        <end position="33"/>
    </location>
</feature>
<dbReference type="InterPro" id="IPR003676">
    <property type="entry name" value="SAUR_fam"/>
</dbReference>
<comment type="caution">
    <text evidence="3">The sequence shown here is derived from an EMBL/GenBank/DDBJ whole genome shotgun (WGS) entry which is preliminary data.</text>
</comment>
<dbReference type="PANTHER" id="PTHR31374">
    <property type="entry name" value="AUXIN-INDUCED PROTEIN-LIKE-RELATED"/>
    <property type="match status" value="1"/>
</dbReference>
<organism evidence="3 4">
    <name type="scientific">Tagetes erecta</name>
    <name type="common">African marigold</name>
    <dbReference type="NCBI Taxonomy" id="13708"/>
    <lineage>
        <taxon>Eukaryota</taxon>
        <taxon>Viridiplantae</taxon>
        <taxon>Streptophyta</taxon>
        <taxon>Embryophyta</taxon>
        <taxon>Tracheophyta</taxon>
        <taxon>Spermatophyta</taxon>
        <taxon>Magnoliopsida</taxon>
        <taxon>eudicotyledons</taxon>
        <taxon>Gunneridae</taxon>
        <taxon>Pentapetalae</taxon>
        <taxon>asterids</taxon>
        <taxon>campanulids</taxon>
        <taxon>Asterales</taxon>
        <taxon>Asteraceae</taxon>
        <taxon>Asteroideae</taxon>
        <taxon>Heliantheae alliance</taxon>
        <taxon>Tageteae</taxon>
        <taxon>Tagetes</taxon>
    </lineage>
</organism>
<evidence type="ECO:0000313" key="4">
    <source>
        <dbReference type="Proteomes" id="UP001229421"/>
    </source>
</evidence>
<sequence length="118" mass="13971">MGVGEHFLIFHHHHHHHHHHHQDEHGMKKDDKKNNIPKGCMIVTVGHEDEEQKKFIIPVMYVNHPLFMELLKEAEDEYDFSHQGPINIPCHVQDFFNVQGIIDQDQHLNHHGHHICCL</sequence>
<dbReference type="AlphaFoldDB" id="A0AAD8NXF9"/>
<keyword evidence="4" id="KW-1185">Reference proteome</keyword>